<dbReference type="PANTHER" id="PTHR45651:SF68">
    <property type="entry name" value="ION TRANSPORT DOMAIN-CONTAINING PROTEIN"/>
    <property type="match status" value="1"/>
</dbReference>
<dbReference type="EMBL" id="PDCK01000042">
    <property type="protein sequence ID" value="PRQ36714.1"/>
    <property type="molecule type" value="Genomic_DNA"/>
</dbReference>
<feature type="domain" description="Cyclic nucleotide-binding" evidence="5">
    <location>
        <begin position="433"/>
        <end position="547"/>
    </location>
</feature>
<gene>
    <name evidence="6" type="ORF">RchiOBHm_Chr4g0394671</name>
</gene>
<sequence length="615" mass="70160">MSAHPGRAVEDANVPAGKVNETEKKWETMLPSVSFWNNISGLACMIAVSMDPLFFYIAFLDKINLCLGMEEGLRSAVLITRSLTDFTFLFHIVYQICEAVKAVPSVSRPKPVQRGNSKLFKWFGYAKAIAKKLSWSSFLTDIFAIIPIPHVLILALFYAPNHGFSQNKMTLNYMLLAQYVPRMYRIFISSRLFRKNSSVWLKAAFYFFMYILSSHIIGGFWYFSCVQMEALCWYQALRGRTSFKCGDPPLSAYKHEIIRTMCSGTKEIFDFGSFLDTIKDGFTGPIKFRKKLFYFIWWGLKNLSNYGTNINTSEYMWENCFAILVSSIGLVLFALLIGNMQQCMRSSEEKEAAIDKVQMKEQELHDWMKKYDLHKKLGKDAEKLRIEIMTKITKNLKDDKNAQVQNLFSLLPWNTIEDLKLAVCMDMLQKVRSLENMDETGLKQICHHLKPVTYTKTTLPFQMGKRLDRMLFIMEGIMLTYPISTTTTTADHQVGRVNPPLKIRGLLEKGDVYGEQLLSWASPRDLSSVSDADLPILTENVECLLEVEGFVLSAQDLKNVVSGSKLHGNSSSLLVEGERHSPKGTSRRLHHRIKSIPRPGIEGGDEKTDIQDSNN</sequence>
<dbReference type="InterPro" id="IPR014710">
    <property type="entry name" value="RmlC-like_jellyroll"/>
</dbReference>
<keyword evidence="1" id="KW-0406">Ion transport</keyword>
<feature type="transmembrane region" description="Helical" evidence="4">
    <location>
        <begin position="138"/>
        <end position="159"/>
    </location>
</feature>
<feature type="compositionally biased region" description="Basic and acidic residues" evidence="3">
    <location>
        <begin position="604"/>
        <end position="615"/>
    </location>
</feature>
<protein>
    <submittedName>
        <fullName evidence="6">Putative potassium channel, voltage-dependent, ERG</fullName>
    </submittedName>
</protein>
<keyword evidence="1" id="KW-0813">Transport</keyword>
<dbReference type="SUPFAM" id="SSF51206">
    <property type="entry name" value="cAMP-binding domain-like"/>
    <property type="match status" value="1"/>
</dbReference>
<feature type="transmembrane region" description="Helical" evidence="4">
    <location>
        <begin position="39"/>
        <end position="59"/>
    </location>
</feature>
<dbReference type="PANTHER" id="PTHR45651">
    <property type="entry name" value="CYCLIC NUCLEOTIDE-GATED ION CHANNEL 15-RELATED-RELATED"/>
    <property type="match status" value="1"/>
</dbReference>
<evidence type="ECO:0000256" key="4">
    <source>
        <dbReference type="SAM" id="Phobius"/>
    </source>
</evidence>
<dbReference type="Proteomes" id="UP000238479">
    <property type="component" value="Chromosome 4"/>
</dbReference>
<organism evidence="6 7">
    <name type="scientific">Rosa chinensis</name>
    <name type="common">China rose</name>
    <dbReference type="NCBI Taxonomy" id="74649"/>
    <lineage>
        <taxon>Eukaryota</taxon>
        <taxon>Viridiplantae</taxon>
        <taxon>Streptophyta</taxon>
        <taxon>Embryophyta</taxon>
        <taxon>Tracheophyta</taxon>
        <taxon>Spermatophyta</taxon>
        <taxon>Magnoliopsida</taxon>
        <taxon>eudicotyledons</taxon>
        <taxon>Gunneridae</taxon>
        <taxon>Pentapetalae</taxon>
        <taxon>rosids</taxon>
        <taxon>fabids</taxon>
        <taxon>Rosales</taxon>
        <taxon>Rosaceae</taxon>
        <taxon>Rosoideae</taxon>
        <taxon>Rosoideae incertae sedis</taxon>
        <taxon>Rosa</taxon>
    </lineage>
</organism>
<dbReference type="Gramene" id="PRQ36714">
    <property type="protein sequence ID" value="PRQ36714"/>
    <property type="gene ID" value="RchiOBHm_Chr4g0394671"/>
</dbReference>
<feature type="transmembrane region" description="Helical" evidence="4">
    <location>
        <begin position="315"/>
        <end position="337"/>
    </location>
</feature>
<keyword evidence="4" id="KW-0472">Membrane</keyword>
<evidence type="ECO:0000256" key="2">
    <source>
        <dbReference type="ARBA" id="ARBA00023303"/>
    </source>
</evidence>
<evidence type="ECO:0000313" key="6">
    <source>
        <dbReference type="EMBL" id="PRQ36714.1"/>
    </source>
</evidence>
<dbReference type="GO" id="GO:0034220">
    <property type="term" value="P:monoatomic ion transmembrane transport"/>
    <property type="evidence" value="ECO:0007669"/>
    <property type="project" value="UniProtKB-KW"/>
</dbReference>
<keyword evidence="1" id="KW-1071">Ligand-gated ion channel</keyword>
<dbReference type="InterPro" id="IPR018490">
    <property type="entry name" value="cNMP-bd_dom_sf"/>
</dbReference>
<evidence type="ECO:0000313" key="7">
    <source>
        <dbReference type="Proteomes" id="UP000238479"/>
    </source>
</evidence>
<dbReference type="GO" id="GO:0016020">
    <property type="term" value="C:membrane"/>
    <property type="evidence" value="ECO:0007669"/>
    <property type="project" value="UniProtKB-SubCell"/>
</dbReference>
<evidence type="ECO:0000259" key="5">
    <source>
        <dbReference type="PROSITE" id="PS50042"/>
    </source>
</evidence>
<keyword evidence="4" id="KW-1133">Transmembrane helix</keyword>
<dbReference type="SUPFAM" id="SSF81324">
    <property type="entry name" value="Voltage-gated potassium channels"/>
    <property type="match status" value="1"/>
</dbReference>
<keyword evidence="2 6" id="KW-0407">Ion channel</keyword>
<evidence type="ECO:0000256" key="3">
    <source>
        <dbReference type="SAM" id="MobiDB-lite"/>
    </source>
</evidence>
<proteinExistence type="predicted"/>
<keyword evidence="7" id="KW-1185">Reference proteome</keyword>
<dbReference type="AlphaFoldDB" id="A0A2P6QR99"/>
<feature type="transmembrane region" description="Helical" evidence="4">
    <location>
        <begin position="199"/>
        <end position="223"/>
    </location>
</feature>
<dbReference type="STRING" id="74649.A0A2P6QR99"/>
<feature type="compositionally biased region" description="Basic residues" evidence="3">
    <location>
        <begin position="585"/>
        <end position="595"/>
    </location>
</feature>
<accession>A0A2P6QR99</accession>
<dbReference type="Gene3D" id="2.60.120.10">
    <property type="entry name" value="Jelly Rolls"/>
    <property type="match status" value="1"/>
</dbReference>
<evidence type="ECO:0000256" key="1">
    <source>
        <dbReference type="ARBA" id="ARBA00023286"/>
    </source>
</evidence>
<reference evidence="6 7" key="1">
    <citation type="journal article" date="2018" name="Nat. Genet.">
        <title>The Rosa genome provides new insights in the design of modern roses.</title>
        <authorList>
            <person name="Bendahmane M."/>
        </authorList>
    </citation>
    <scope>NUCLEOTIDE SEQUENCE [LARGE SCALE GENOMIC DNA]</scope>
    <source>
        <strain evidence="7">cv. Old Blush</strain>
    </source>
</reference>
<keyword evidence="4" id="KW-0812">Transmembrane</keyword>
<feature type="region of interest" description="Disordered" evidence="3">
    <location>
        <begin position="572"/>
        <end position="615"/>
    </location>
</feature>
<comment type="caution">
    <text evidence="6">The sequence shown here is derived from an EMBL/GenBank/DDBJ whole genome shotgun (WGS) entry which is preliminary data.</text>
</comment>
<dbReference type="PROSITE" id="PS50042">
    <property type="entry name" value="CNMP_BINDING_3"/>
    <property type="match status" value="1"/>
</dbReference>
<dbReference type="InterPro" id="IPR000595">
    <property type="entry name" value="cNMP-bd_dom"/>
</dbReference>
<name>A0A2P6QR99_ROSCH</name>
<dbReference type="OrthoDB" id="1163346at2759"/>